<dbReference type="InterPro" id="IPR002123">
    <property type="entry name" value="Plipid/glycerol_acylTrfase"/>
</dbReference>
<proteinExistence type="predicted"/>
<evidence type="ECO:0000313" key="6">
    <source>
        <dbReference type="EMBL" id="MFG1250687.1"/>
    </source>
</evidence>
<keyword evidence="2" id="KW-0808">Transferase</keyword>
<reference evidence="6 7" key="1">
    <citation type="submission" date="2024-02" db="EMBL/GenBank/DDBJ databases">
        <title>Expansion and revision of Xanthobacter and proposal of Roseixanthobacter gen. nov.</title>
        <authorList>
            <person name="Soltysiak M.P.M."/>
            <person name="Jalihal A."/>
            <person name="Ory A."/>
            <person name="Chrisophersen C."/>
            <person name="Lee A.D."/>
            <person name="Boulton J."/>
            <person name="Springer M."/>
        </authorList>
    </citation>
    <scope>NUCLEOTIDE SEQUENCE [LARGE SCALE GENOMIC DNA]</scope>
    <source>
        <strain evidence="6 7">CB5</strain>
    </source>
</reference>
<dbReference type="SMART" id="SM00563">
    <property type="entry name" value="PlsC"/>
    <property type="match status" value="1"/>
</dbReference>
<evidence type="ECO:0000313" key="7">
    <source>
        <dbReference type="Proteomes" id="UP001604043"/>
    </source>
</evidence>
<evidence type="ECO:0000256" key="3">
    <source>
        <dbReference type="ARBA" id="ARBA00023315"/>
    </source>
</evidence>
<evidence type="ECO:0000256" key="1">
    <source>
        <dbReference type="ARBA" id="ARBA00005189"/>
    </source>
</evidence>
<sequence length="237" mass="25606">MTAEDAPVAESASNLTAPKRPQGATANRALARVAGAVVLLFAHAITAVRAKWEGVAPIDEQRIYFANHASHGDFVLIWAVLPTRMRARTRPVAGADYWLKSAIRRFIGCDVFNAVLIARDRLTQSENPITQMVQALDDGSSLILFPEGTRNLSDAPLLPFKSGLYHLARARPDVSLVPTWIDNLNRVLPKGEVIPIPLICTVTFGPPLRIGDGETKTAFLARAEAALLALSAKAPLT</sequence>
<name>A0ABW6ZA98_9HYPH</name>
<accession>A0ABW6ZA98</accession>
<keyword evidence="3 6" id="KW-0012">Acyltransferase</keyword>
<evidence type="ECO:0000256" key="4">
    <source>
        <dbReference type="SAM" id="MobiDB-lite"/>
    </source>
</evidence>
<dbReference type="EMBL" id="JBAFUR010000001">
    <property type="protein sequence ID" value="MFG1250687.1"/>
    <property type="molecule type" value="Genomic_DNA"/>
</dbReference>
<gene>
    <name evidence="6" type="ORF">V5F30_00620</name>
</gene>
<dbReference type="SUPFAM" id="SSF69593">
    <property type="entry name" value="Glycerol-3-phosphate (1)-acyltransferase"/>
    <property type="match status" value="1"/>
</dbReference>
<dbReference type="PANTHER" id="PTHR10434:SF11">
    <property type="entry name" value="1-ACYL-SN-GLYCEROL-3-PHOSPHATE ACYLTRANSFERASE"/>
    <property type="match status" value="1"/>
</dbReference>
<evidence type="ECO:0000256" key="2">
    <source>
        <dbReference type="ARBA" id="ARBA00022679"/>
    </source>
</evidence>
<dbReference type="RefSeq" id="WP_394006935.1">
    <property type="nucleotide sequence ID" value="NZ_JBAFUR010000001.1"/>
</dbReference>
<dbReference type="Pfam" id="PF01553">
    <property type="entry name" value="Acyltransferase"/>
    <property type="match status" value="1"/>
</dbReference>
<comment type="caution">
    <text evidence="6">The sequence shown here is derived from an EMBL/GenBank/DDBJ whole genome shotgun (WGS) entry which is preliminary data.</text>
</comment>
<protein>
    <submittedName>
        <fullName evidence="6">Lysophospholipid acyltransferase family protein</fullName>
    </submittedName>
</protein>
<dbReference type="PANTHER" id="PTHR10434">
    <property type="entry name" value="1-ACYL-SN-GLYCEROL-3-PHOSPHATE ACYLTRANSFERASE"/>
    <property type="match status" value="1"/>
</dbReference>
<evidence type="ECO:0000259" key="5">
    <source>
        <dbReference type="SMART" id="SM00563"/>
    </source>
</evidence>
<feature type="domain" description="Phospholipid/glycerol acyltransferase" evidence="5">
    <location>
        <begin position="62"/>
        <end position="184"/>
    </location>
</feature>
<comment type="pathway">
    <text evidence="1">Lipid metabolism.</text>
</comment>
<dbReference type="Proteomes" id="UP001604043">
    <property type="component" value="Unassembled WGS sequence"/>
</dbReference>
<dbReference type="CDD" id="cd07989">
    <property type="entry name" value="LPLAT_AGPAT-like"/>
    <property type="match status" value="1"/>
</dbReference>
<keyword evidence="7" id="KW-1185">Reference proteome</keyword>
<feature type="region of interest" description="Disordered" evidence="4">
    <location>
        <begin position="1"/>
        <end position="21"/>
    </location>
</feature>
<dbReference type="GO" id="GO:0016746">
    <property type="term" value="F:acyltransferase activity"/>
    <property type="evidence" value="ECO:0007669"/>
    <property type="project" value="UniProtKB-KW"/>
</dbReference>
<organism evidence="6 7">
    <name type="scientific">Xanthobacter aminoxidans</name>
    <dbReference type="NCBI Taxonomy" id="186280"/>
    <lineage>
        <taxon>Bacteria</taxon>
        <taxon>Pseudomonadati</taxon>
        <taxon>Pseudomonadota</taxon>
        <taxon>Alphaproteobacteria</taxon>
        <taxon>Hyphomicrobiales</taxon>
        <taxon>Xanthobacteraceae</taxon>
        <taxon>Xanthobacter</taxon>
    </lineage>
</organism>